<evidence type="ECO:0000256" key="9">
    <source>
        <dbReference type="PROSITE-ProRule" id="PRU00196"/>
    </source>
</evidence>
<proteinExistence type="predicted"/>
<dbReference type="PANTHER" id="PTHR19331">
    <property type="entry name" value="SCAVENGER RECEPTOR DOMAIN-CONTAINING"/>
    <property type="match status" value="1"/>
</dbReference>
<dbReference type="Gene3D" id="3.10.250.10">
    <property type="entry name" value="SRCR-like domain"/>
    <property type="match status" value="3"/>
</dbReference>
<feature type="domain" description="SRCR" evidence="10">
    <location>
        <begin position="250"/>
        <end position="350"/>
    </location>
</feature>
<evidence type="ECO:0000256" key="8">
    <source>
        <dbReference type="ARBA" id="ARBA00023180"/>
    </source>
</evidence>
<comment type="subcellular location">
    <subcellularLocation>
        <location evidence="1">Membrane</location>
        <topology evidence="1">Single-pass membrane protein</topology>
    </subcellularLocation>
</comment>
<keyword evidence="3" id="KW-0732">Signal</keyword>
<evidence type="ECO:0000256" key="2">
    <source>
        <dbReference type="ARBA" id="ARBA00022692"/>
    </source>
</evidence>
<evidence type="ECO:0000256" key="1">
    <source>
        <dbReference type="ARBA" id="ARBA00004167"/>
    </source>
</evidence>
<dbReference type="Proteomes" id="UP000031443">
    <property type="component" value="Unassembled WGS sequence"/>
</dbReference>
<dbReference type="SMART" id="SM00202">
    <property type="entry name" value="SR"/>
    <property type="match status" value="3"/>
</dbReference>
<dbReference type="FunFam" id="3.10.250.10:FF:000031">
    <property type="entry name" value="RIKEN cDNA 5830411N06, isoform CRA_a"/>
    <property type="match status" value="1"/>
</dbReference>
<keyword evidence="12" id="KW-1185">Reference proteome</keyword>
<dbReference type="AlphaFoldDB" id="M7CI23"/>
<keyword evidence="6" id="KW-0472">Membrane</keyword>
<dbReference type="Pfam" id="PF00530">
    <property type="entry name" value="SRCR"/>
    <property type="match status" value="3"/>
</dbReference>
<evidence type="ECO:0000259" key="10">
    <source>
        <dbReference type="PROSITE" id="PS50287"/>
    </source>
</evidence>
<comment type="caution">
    <text evidence="9">Lacks conserved residue(s) required for the propagation of feature annotation.</text>
</comment>
<dbReference type="SUPFAM" id="SSF56487">
    <property type="entry name" value="SRCR-like"/>
    <property type="match status" value="3"/>
</dbReference>
<dbReference type="GO" id="GO:0016020">
    <property type="term" value="C:membrane"/>
    <property type="evidence" value="ECO:0007669"/>
    <property type="project" value="UniProtKB-SubCell"/>
</dbReference>
<evidence type="ECO:0000256" key="6">
    <source>
        <dbReference type="ARBA" id="ARBA00023136"/>
    </source>
</evidence>
<dbReference type="FunFam" id="3.10.250.10:FF:000016">
    <property type="entry name" value="Scavenger receptor cysteine-rich protein type 12"/>
    <property type="match status" value="1"/>
</dbReference>
<dbReference type="InterPro" id="IPR001190">
    <property type="entry name" value="SRCR"/>
</dbReference>
<evidence type="ECO:0000256" key="5">
    <source>
        <dbReference type="ARBA" id="ARBA00022989"/>
    </source>
</evidence>
<feature type="disulfide bond" evidence="9">
    <location>
        <begin position="102"/>
        <end position="112"/>
    </location>
</feature>
<feature type="domain" description="SRCR" evidence="10">
    <location>
        <begin position="150"/>
        <end position="245"/>
    </location>
</feature>
<dbReference type="PRINTS" id="PR00258">
    <property type="entry name" value="SPERACTRCPTR"/>
</dbReference>
<dbReference type="InterPro" id="IPR036772">
    <property type="entry name" value="SRCR-like_dom_sf"/>
</dbReference>
<keyword evidence="7 9" id="KW-1015">Disulfide bond</keyword>
<dbReference type="PROSITE" id="PS50287">
    <property type="entry name" value="SRCR_2"/>
    <property type="match status" value="3"/>
</dbReference>
<accession>M7CI23</accession>
<keyword evidence="4" id="KW-0677">Repeat</keyword>
<feature type="domain" description="SRCR" evidence="10">
    <location>
        <begin position="32"/>
        <end position="131"/>
    </location>
</feature>
<keyword evidence="5" id="KW-1133">Transmembrane helix</keyword>
<dbReference type="FunFam" id="3.10.250.10:FF:000004">
    <property type="entry name" value="Scavenger receptor cysteine-rich type 1 protein M130"/>
    <property type="match status" value="1"/>
</dbReference>
<evidence type="ECO:0000256" key="7">
    <source>
        <dbReference type="ARBA" id="ARBA00023157"/>
    </source>
</evidence>
<evidence type="ECO:0000256" key="3">
    <source>
        <dbReference type="ARBA" id="ARBA00022729"/>
    </source>
</evidence>
<gene>
    <name evidence="11" type="ORF">UY3_02157</name>
</gene>
<feature type="disulfide bond" evidence="9">
    <location>
        <begin position="288"/>
        <end position="349"/>
    </location>
</feature>
<sequence>MILTEPEGIIDNNKDALSCNPVLYLSEGADILRLVDGGSPCAGRVEVKHQDQWGMVCDDDETERQYHSVVCKQLVCGSPVATSEALIFGEHSGLTWLTEVICHGNESALWDCKHGGWELKSCPYAAGVLCSGKKSAIQLPQSKMMCHITPRLAGGDSVCSGRVEVRHGEETWSTVCDSNFSLNTASVICNQLNCGTAISILGGAQFGEGNGTVWTETFQCVMYCPRTSYVNQTCGPANTVNIICSRHTGFRLVNGSTECSGRVEIQVHGAWGALCDSHWDLAIANTLCNQLDCGFAILAPAEGYFGEENGSGWTDSLHYNSFEPHFGHGPVTTLEASQCPHDNDASVICSGTTIATFKALRTVAVQG</sequence>
<reference evidence="12" key="1">
    <citation type="journal article" date="2013" name="Nat. Genet.">
        <title>The draft genomes of soft-shell turtle and green sea turtle yield insights into the development and evolution of the turtle-specific body plan.</title>
        <authorList>
            <person name="Wang Z."/>
            <person name="Pascual-Anaya J."/>
            <person name="Zadissa A."/>
            <person name="Li W."/>
            <person name="Niimura Y."/>
            <person name="Huang Z."/>
            <person name="Li C."/>
            <person name="White S."/>
            <person name="Xiong Z."/>
            <person name="Fang D."/>
            <person name="Wang B."/>
            <person name="Ming Y."/>
            <person name="Chen Y."/>
            <person name="Zheng Y."/>
            <person name="Kuraku S."/>
            <person name="Pignatelli M."/>
            <person name="Herrero J."/>
            <person name="Beal K."/>
            <person name="Nozawa M."/>
            <person name="Li Q."/>
            <person name="Wang J."/>
            <person name="Zhang H."/>
            <person name="Yu L."/>
            <person name="Shigenobu S."/>
            <person name="Wang J."/>
            <person name="Liu J."/>
            <person name="Flicek P."/>
            <person name="Searle S."/>
            <person name="Wang J."/>
            <person name="Kuratani S."/>
            <person name="Yin Y."/>
            <person name="Aken B."/>
            <person name="Zhang G."/>
            <person name="Irie N."/>
        </authorList>
    </citation>
    <scope>NUCLEOTIDE SEQUENCE [LARGE SCALE GENOMIC DNA]</scope>
</reference>
<feature type="disulfide bond" evidence="9">
    <location>
        <begin position="275"/>
        <end position="339"/>
    </location>
</feature>
<keyword evidence="8" id="KW-0325">Glycoprotein</keyword>
<dbReference type="PANTHER" id="PTHR19331:SF484">
    <property type="entry name" value="SRCR DOMAIN-CONTAINING PROTEIN"/>
    <property type="match status" value="1"/>
</dbReference>
<keyword evidence="2" id="KW-0812">Transmembrane</keyword>
<evidence type="ECO:0000313" key="12">
    <source>
        <dbReference type="Proteomes" id="UP000031443"/>
    </source>
</evidence>
<evidence type="ECO:0000256" key="4">
    <source>
        <dbReference type="ARBA" id="ARBA00022737"/>
    </source>
</evidence>
<name>M7CI23_CHEMY</name>
<organism evidence="11 12">
    <name type="scientific">Chelonia mydas</name>
    <name type="common">Green sea-turtle</name>
    <name type="synonym">Chelonia agassizi</name>
    <dbReference type="NCBI Taxonomy" id="8469"/>
    <lineage>
        <taxon>Eukaryota</taxon>
        <taxon>Metazoa</taxon>
        <taxon>Chordata</taxon>
        <taxon>Craniata</taxon>
        <taxon>Vertebrata</taxon>
        <taxon>Euteleostomi</taxon>
        <taxon>Archelosauria</taxon>
        <taxon>Testudinata</taxon>
        <taxon>Testudines</taxon>
        <taxon>Cryptodira</taxon>
        <taxon>Durocryptodira</taxon>
        <taxon>Americhelydia</taxon>
        <taxon>Chelonioidea</taxon>
        <taxon>Cheloniidae</taxon>
        <taxon>Chelonia</taxon>
    </lineage>
</organism>
<protein>
    <recommendedName>
        <fullName evidence="10">SRCR domain-containing protein</fullName>
    </recommendedName>
</protein>
<dbReference type="EMBL" id="KB508290">
    <property type="protein sequence ID" value="EMP40607.1"/>
    <property type="molecule type" value="Genomic_DNA"/>
</dbReference>
<evidence type="ECO:0000313" key="11">
    <source>
        <dbReference type="EMBL" id="EMP40607.1"/>
    </source>
</evidence>